<dbReference type="AlphaFoldDB" id="A0A2K8U5L6"/>
<sequence length="122" mass="13182">MKFFAAPALLLLACALPVLAEDPPPPPATPPAPGAGGFLESPSVAPSPVTGDPVEPEITIREGANETIYEYRVRGRLYMTKIQPQIGPAYYLIDSNGDGSLDQRSSIPMDINVNQWLLFSWD</sequence>
<evidence type="ECO:0000256" key="2">
    <source>
        <dbReference type="SAM" id="SignalP"/>
    </source>
</evidence>
<feature type="compositionally biased region" description="Pro residues" evidence="1">
    <location>
        <begin position="22"/>
        <end position="33"/>
    </location>
</feature>
<keyword evidence="2" id="KW-0732">Signal</keyword>
<dbReference type="OrthoDB" id="5296182at2"/>
<keyword evidence="4" id="KW-1185">Reference proteome</keyword>
<accession>A0A2K8U5L6</accession>
<evidence type="ECO:0000313" key="3">
    <source>
        <dbReference type="EMBL" id="AUB80331.1"/>
    </source>
</evidence>
<feature type="chain" id="PRO_5014843152" description="DUF2782 domain-containing protein" evidence="2">
    <location>
        <begin position="21"/>
        <end position="122"/>
    </location>
</feature>
<dbReference type="EMBL" id="CP020370">
    <property type="protein sequence ID" value="AUB80331.1"/>
    <property type="molecule type" value="Genomic_DNA"/>
</dbReference>
<feature type="region of interest" description="Disordered" evidence="1">
    <location>
        <begin position="22"/>
        <end position="57"/>
    </location>
</feature>
<dbReference type="KEGG" id="tsy:THSYN_04765"/>
<protein>
    <recommendedName>
        <fullName evidence="5">DUF2782 domain-containing protein</fullName>
    </recommendedName>
</protein>
<feature type="signal peptide" evidence="2">
    <location>
        <begin position="1"/>
        <end position="20"/>
    </location>
</feature>
<dbReference type="Gene3D" id="2.20.130.30">
    <property type="entry name" value="Protein of unknown function DUF2782"/>
    <property type="match status" value="1"/>
</dbReference>
<reference evidence="3 4" key="1">
    <citation type="submission" date="2017-03" db="EMBL/GenBank/DDBJ databases">
        <title>Complete genome sequence of Candidatus 'Thiodictyon syntrophicum' sp. nov. strain Cad16T, a photolithoautotroph purple sulfur bacterium isolated from an alpine meromictic lake.</title>
        <authorList>
            <person name="Luedin S.M."/>
            <person name="Pothier J.F."/>
            <person name="Danza F."/>
            <person name="Storelli N."/>
            <person name="Wittwer M."/>
            <person name="Tonolla M."/>
        </authorList>
    </citation>
    <scope>NUCLEOTIDE SEQUENCE [LARGE SCALE GENOMIC DNA]</scope>
    <source>
        <strain evidence="3 4">Cad16T</strain>
    </source>
</reference>
<evidence type="ECO:0008006" key="5">
    <source>
        <dbReference type="Google" id="ProtNLM"/>
    </source>
</evidence>
<dbReference type="Pfam" id="PF11191">
    <property type="entry name" value="DUF2782"/>
    <property type="match status" value="1"/>
</dbReference>
<proteinExistence type="predicted"/>
<dbReference type="RefSeq" id="WP_100918132.1">
    <property type="nucleotide sequence ID" value="NZ_CP020370.1"/>
</dbReference>
<evidence type="ECO:0000256" key="1">
    <source>
        <dbReference type="SAM" id="MobiDB-lite"/>
    </source>
</evidence>
<dbReference type="Proteomes" id="UP000232638">
    <property type="component" value="Chromosome"/>
</dbReference>
<dbReference type="InterPro" id="IPR021357">
    <property type="entry name" value="DUF2782"/>
</dbReference>
<evidence type="ECO:0000313" key="4">
    <source>
        <dbReference type="Proteomes" id="UP000232638"/>
    </source>
</evidence>
<gene>
    <name evidence="3" type="ORF">THSYN_04765</name>
</gene>
<name>A0A2K8U5L6_9GAMM</name>
<organism evidence="3 4">
    <name type="scientific">Candidatus Thiodictyon syntrophicum</name>
    <dbReference type="NCBI Taxonomy" id="1166950"/>
    <lineage>
        <taxon>Bacteria</taxon>
        <taxon>Pseudomonadati</taxon>
        <taxon>Pseudomonadota</taxon>
        <taxon>Gammaproteobacteria</taxon>
        <taxon>Chromatiales</taxon>
        <taxon>Chromatiaceae</taxon>
        <taxon>Thiodictyon</taxon>
    </lineage>
</organism>